<evidence type="ECO:0000313" key="9">
    <source>
        <dbReference type="EnsemblMetazoa" id="BGLB037695-PA"/>
    </source>
</evidence>
<dbReference type="InterPro" id="IPR017853">
    <property type="entry name" value="GH"/>
</dbReference>
<dbReference type="InterPro" id="IPR001579">
    <property type="entry name" value="Glyco_hydro_18_chit_AS"/>
</dbReference>
<dbReference type="InterPro" id="IPR029070">
    <property type="entry name" value="Chitinase_insertion_sf"/>
</dbReference>
<dbReference type="SUPFAM" id="SSF51445">
    <property type="entry name" value="(Trans)glycosidases"/>
    <property type="match status" value="1"/>
</dbReference>
<protein>
    <recommendedName>
        <fullName evidence="8">GH18 domain-containing protein</fullName>
    </recommendedName>
</protein>
<evidence type="ECO:0000313" key="10">
    <source>
        <dbReference type="Proteomes" id="UP000076420"/>
    </source>
</evidence>
<dbReference type="Pfam" id="PF00704">
    <property type="entry name" value="Glyco_hydro_18"/>
    <property type="match status" value="1"/>
</dbReference>
<dbReference type="Gene3D" id="3.10.50.10">
    <property type="match status" value="1"/>
</dbReference>
<comment type="similarity">
    <text evidence="6">Belongs to the glycosyl hydrolase 18 family.</text>
</comment>
<evidence type="ECO:0000256" key="5">
    <source>
        <dbReference type="RuleBase" id="RU000489"/>
    </source>
</evidence>
<dbReference type="KEGG" id="bgt:106064418"/>
<dbReference type="GO" id="GO:0008061">
    <property type="term" value="F:chitin binding"/>
    <property type="evidence" value="ECO:0007669"/>
    <property type="project" value="InterPro"/>
</dbReference>
<dbReference type="AlphaFoldDB" id="A0A2C9M256"/>
<dbReference type="GO" id="GO:0006032">
    <property type="term" value="P:chitin catabolic process"/>
    <property type="evidence" value="ECO:0007669"/>
    <property type="project" value="TreeGrafter"/>
</dbReference>
<evidence type="ECO:0000256" key="2">
    <source>
        <dbReference type="ARBA" id="ARBA00022801"/>
    </source>
</evidence>
<keyword evidence="1 7" id="KW-0732">Signal</keyword>
<evidence type="ECO:0000256" key="1">
    <source>
        <dbReference type="ARBA" id="ARBA00022729"/>
    </source>
</evidence>
<dbReference type="OrthoDB" id="76388at2759"/>
<dbReference type="Proteomes" id="UP000076420">
    <property type="component" value="Unassembled WGS sequence"/>
</dbReference>
<sequence length="366" mass="40996">MNMNWKLTVFLLFSSSLINGLDASTDKLFVCYYTATGYFPATQVPADLCSHIIYSYGNVSPDGIMPKKSEDVQNYKTILNLKQTNPNLKVLLSLQFGFESVVRAGSDIMTDFTKKAVVFLQNYGFDGVDLDWEFPKASDKENYQQFIKIFKSEVAKVNMLLSMALPNSPFYFKGFDANTLTSYVDFMTAMTYDLHMFKRNIDNSTGYNSPLFTPKGDGKYYSTSAVINFYLTQNITASKLLVGIPTFGRSWTLADPSKHDLHSPAVDKGSPGPYRHFRGVYLYPDACVAKTQGATTVADDVNVAAYLYFNTTWVSYDNIWTIQQKVAWMKSQNLGGVGVWALHLDDNSQVCGQGFLPLLSTIKSNL</sequence>
<dbReference type="RefSeq" id="XP_013078429.2">
    <property type="nucleotide sequence ID" value="XM_013222975.2"/>
</dbReference>
<dbReference type="FunFam" id="3.10.50.10:FF:000003">
    <property type="entry name" value="Class V chitinase CHIT5b"/>
    <property type="match status" value="1"/>
</dbReference>
<reference evidence="9" key="1">
    <citation type="submission" date="2020-05" db="UniProtKB">
        <authorList>
            <consortium name="EnsemblMetazoa"/>
        </authorList>
    </citation>
    <scope>IDENTIFICATION</scope>
    <source>
        <strain evidence="9">BB02</strain>
    </source>
</reference>
<dbReference type="InterPro" id="IPR001223">
    <property type="entry name" value="Glyco_hydro18_cat"/>
</dbReference>
<dbReference type="VEuPathDB" id="VectorBase:BGLB037695"/>
<accession>A0A2C9M256</accession>
<dbReference type="PROSITE" id="PS01095">
    <property type="entry name" value="GH18_1"/>
    <property type="match status" value="1"/>
</dbReference>
<dbReference type="GO" id="GO:0005975">
    <property type="term" value="P:carbohydrate metabolic process"/>
    <property type="evidence" value="ECO:0007669"/>
    <property type="project" value="InterPro"/>
</dbReference>
<dbReference type="GO" id="GO:0004568">
    <property type="term" value="F:chitinase activity"/>
    <property type="evidence" value="ECO:0007669"/>
    <property type="project" value="TreeGrafter"/>
</dbReference>
<evidence type="ECO:0000256" key="7">
    <source>
        <dbReference type="SAM" id="SignalP"/>
    </source>
</evidence>
<keyword evidence="3" id="KW-0325">Glycoprotein</keyword>
<dbReference type="PANTHER" id="PTHR11177">
    <property type="entry name" value="CHITINASE"/>
    <property type="match status" value="1"/>
</dbReference>
<evidence type="ECO:0000259" key="8">
    <source>
        <dbReference type="PROSITE" id="PS51910"/>
    </source>
</evidence>
<dbReference type="SUPFAM" id="SSF54556">
    <property type="entry name" value="Chitinase insertion domain"/>
    <property type="match status" value="1"/>
</dbReference>
<organism evidence="9 10">
    <name type="scientific">Biomphalaria glabrata</name>
    <name type="common">Bloodfluke planorb</name>
    <name type="synonym">Freshwater snail</name>
    <dbReference type="NCBI Taxonomy" id="6526"/>
    <lineage>
        <taxon>Eukaryota</taxon>
        <taxon>Metazoa</taxon>
        <taxon>Spiralia</taxon>
        <taxon>Lophotrochozoa</taxon>
        <taxon>Mollusca</taxon>
        <taxon>Gastropoda</taxon>
        <taxon>Heterobranchia</taxon>
        <taxon>Euthyneura</taxon>
        <taxon>Panpulmonata</taxon>
        <taxon>Hygrophila</taxon>
        <taxon>Lymnaeoidea</taxon>
        <taxon>Planorbidae</taxon>
        <taxon>Biomphalaria</taxon>
    </lineage>
</organism>
<dbReference type="PANTHER" id="PTHR11177:SF317">
    <property type="entry name" value="CHITINASE 12-RELATED"/>
    <property type="match status" value="1"/>
</dbReference>
<evidence type="ECO:0000256" key="3">
    <source>
        <dbReference type="ARBA" id="ARBA00023180"/>
    </source>
</evidence>
<dbReference type="InterPro" id="IPR011583">
    <property type="entry name" value="Chitinase_II/V-like_cat"/>
</dbReference>
<dbReference type="SMART" id="SM00636">
    <property type="entry name" value="Glyco_18"/>
    <property type="match status" value="1"/>
</dbReference>
<keyword evidence="2 5" id="KW-0378">Hydrolase</keyword>
<evidence type="ECO:0000256" key="4">
    <source>
        <dbReference type="ARBA" id="ARBA00023295"/>
    </source>
</evidence>
<dbReference type="STRING" id="6526.A0A2C9M256"/>
<dbReference type="InterPro" id="IPR050314">
    <property type="entry name" value="Glycosyl_Hydrlase_18"/>
</dbReference>
<gene>
    <name evidence="9" type="primary">106064418</name>
</gene>
<dbReference type="Gene3D" id="3.20.20.80">
    <property type="entry name" value="Glycosidases"/>
    <property type="match status" value="1"/>
</dbReference>
<evidence type="ECO:0000256" key="6">
    <source>
        <dbReference type="RuleBase" id="RU004453"/>
    </source>
</evidence>
<feature type="signal peptide" evidence="7">
    <location>
        <begin position="1"/>
        <end position="23"/>
    </location>
</feature>
<dbReference type="EnsemblMetazoa" id="BGLB037695-RA">
    <property type="protein sequence ID" value="BGLB037695-PA"/>
    <property type="gene ID" value="BGLB037695"/>
</dbReference>
<dbReference type="GO" id="GO:0005576">
    <property type="term" value="C:extracellular region"/>
    <property type="evidence" value="ECO:0007669"/>
    <property type="project" value="TreeGrafter"/>
</dbReference>
<keyword evidence="4 5" id="KW-0326">Glycosidase</keyword>
<proteinExistence type="inferred from homology"/>
<name>A0A2C9M256_BIOGL</name>
<feature type="domain" description="GH18" evidence="8">
    <location>
        <begin position="27"/>
        <end position="366"/>
    </location>
</feature>
<dbReference type="VEuPathDB" id="VectorBase:BGLAX_051895"/>
<feature type="chain" id="PRO_5012993986" description="GH18 domain-containing protein" evidence="7">
    <location>
        <begin position="24"/>
        <end position="366"/>
    </location>
</feature>
<dbReference type="PROSITE" id="PS51910">
    <property type="entry name" value="GH18_2"/>
    <property type="match status" value="1"/>
</dbReference>